<evidence type="ECO:0000313" key="3">
    <source>
        <dbReference type="EMBL" id="XBH08231.1"/>
    </source>
</evidence>
<keyword evidence="1" id="KW-0175">Coiled coil</keyword>
<feature type="coiled-coil region" evidence="1">
    <location>
        <begin position="180"/>
        <end position="207"/>
    </location>
</feature>
<evidence type="ECO:0000256" key="1">
    <source>
        <dbReference type="SAM" id="Coils"/>
    </source>
</evidence>
<protein>
    <submittedName>
        <fullName evidence="3">FHA domain-containing protein</fullName>
    </submittedName>
</protein>
<name>A0AAU7CSW4_9BACT</name>
<dbReference type="PROSITE" id="PS50006">
    <property type="entry name" value="FHA_DOMAIN"/>
    <property type="match status" value="1"/>
</dbReference>
<dbReference type="InterPro" id="IPR008984">
    <property type="entry name" value="SMAD_FHA_dom_sf"/>
</dbReference>
<feature type="domain" description="FHA" evidence="2">
    <location>
        <begin position="46"/>
        <end position="95"/>
    </location>
</feature>
<dbReference type="InterPro" id="IPR000253">
    <property type="entry name" value="FHA_dom"/>
</dbReference>
<dbReference type="AlphaFoldDB" id="A0AAU7CSW4"/>
<dbReference type="SMART" id="SM00240">
    <property type="entry name" value="FHA"/>
    <property type="match status" value="1"/>
</dbReference>
<evidence type="ECO:0000259" key="2">
    <source>
        <dbReference type="PROSITE" id="PS50006"/>
    </source>
</evidence>
<accession>A0AAU7CSW4</accession>
<proteinExistence type="predicted"/>
<dbReference type="EMBL" id="CP155447">
    <property type="protein sequence ID" value="XBH08231.1"/>
    <property type="molecule type" value="Genomic_DNA"/>
</dbReference>
<gene>
    <name evidence="3" type="ORF">V5E97_19965</name>
</gene>
<dbReference type="Pfam" id="PF00498">
    <property type="entry name" value="FHA"/>
    <property type="match status" value="1"/>
</dbReference>
<organism evidence="3">
    <name type="scientific">Singulisphaera sp. Ch08</name>
    <dbReference type="NCBI Taxonomy" id="3120278"/>
    <lineage>
        <taxon>Bacteria</taxon>
        <taxon>Pseudomonadati</taxon>
        <taxon>Planctomycetota</taxon>
        <taxon>Planctomycetia</taxon>
        <taxon>Isosphaerales</taxon>
        <taxon>Isosphaeraceae</taxon>
        <taxon>Singulisphaera</taxon>
    </lineage>
</organism>
<sequence>MHAPVPEWPSPLSESYAEAHPLPAVTLEIENGGSHVPSWSMSRVMVLIGRSPACQLRLHSPLVSDFHCSLLRTGSGLWLIDLLSQGGVYVDGVATRVAHLAEGAEVCIGPFTIRIRYDESGSNLAAVERCGMSDQRSNLSAQEDEPGRLVSVPSCGEPVAPVPDRLRQVLIMSRAVAAMHREHRDAMDEELRELRGLADELRGMRNELASRRPDTHEAATQVEFDSEFGDLEPVQFDWRNELEFSLRYPTGETSPSMSEGTAFVDSYPYGRVSEHRSRADNARRPQRDPQVLHAIASEFLSAYRLEGQSLREKLARILLRPHDPAVDVIRSSR</sequence>
<reference evidence="3" key="1">
    <citation type="submission" date="2024-05" db="EMBL/GenBank/DDBJ databases">
        <title>Planctomycetes of the genus Singulisphaera possess chitinolytic capabilities.</title>
        <authorList>
            <person name="Ivanova A."/>
        </authorList>
    </citation>
    <scope>NUCLEOTIDE SEQUENCE</scope>
    <source>
        <strain evidence="3">Ch08T</strain>
    </source>
</reference>
<dbReference type="CDD" id="cd00060">
    <property type="entry name" value="FHA"/>
    <property type="match status" value="1"/>
</dbReference>
<dbReference type="Gene3D" id="2.60.200.20">
    <property type="match status" value="1"/>
</dbReference>
<dbReference type="SUPFAM" id="SSF49879">
    <property type="entry name" value="SMAD/FHA domain"/>
    <property type="match status" value="1"/>
</dbReference>